<dbReference type="AlphaFoldDB" id="K0S2S5"/>
<dbReference type="Proteomes" id="UP000266841">
    <property type="component" value="Unassembled WGS sequence"/>
</dbReference>
<proteinExistence type="predicted"/>
<evidence type="ECO:0000313" key="2">
    <source>
        <dbReference type="Proteomes" id="UP000266841"/>
    </source>
</evidence>
<keyword evidence="2" id="KW-1185">Reference proteome</keyword>
<sequence length="43" mass="4733">MSLDSLLHSALGRGGADLKFIFVAEKEAWARRPRRQPLPPSSA</sequence>
<name>K0S2S5_THAOC</name>
<organism evidence="1 2">
    <name type="scientific">Thalassiosira oceanica</name>
    <name type="common">Marine diatom</name>
    <dbReference type="NCBI Taxonomy" id="159749"/>
    <lineage>
        <taxon>Eukaryota</taxon>
        <taxon>Sar</taxon>
        <taxon>Stramenopiles</taxon>
        <taxon>Ochrophyta</taxon>
        <taxon>Bacillariophyta</taxon>
        <taxon>Coscinodiscophyceae</taxon>
        <taxon>Thalassiosirophycidae</taxon>
        <taxon>Thalassiosirales</taxon>
        <taxon>Thalassiosiraceae</taxon>
        <taxon>Thalassiosira</taxon>
    </lineage>
</organism>
<protein>
    <submittedName>
        <fullName evidence="1">Uncharacterized protein</fullName>
    </submittedName>
</protein>
<comment type="caution">
    <text evidence="1">The sequence shown here is derived from an EMBL/GenBank/DDBJ whole genome shotgun (WGS) entry which is preliminary data.</text>
</comment>
<feature type="non-terminal residue" evidence="1">
    <location>
        <position position="43"/>
    </location>
</feature>
<gene>
    <name evidence="1" type="ORF">THAOC_27446</name>
</gene>
<accession>K0S2S5</accession>
<reference evidence="1 2" key="1">
    <citation type="journal article" date="2012" name="Genome Biol.">
        <title>Genome and low-iron response of an oceanic diatom adapted to chronic iron limitation.</title>
        <authorList>
            <person name="Lommer M."/>
            <person name="Specht M."/>
            <person name="Roy A.S."/>
            <person name="Kraemer L."/>
            <person name="Andreson R."/>
            <person name="Gutowska M.A."/>
            <person name="Wolf J."/>
            <person name="Bergner S.V."/>
            <person name="Schilhabel M.B."/>
            <person name="Klostermeier U.C."/>
            <person name="Beiko R.G."/>
            <person name="Rosenstiel P."/>
            <person name="Hippler M."/>
            <person name="Laroche J."/>
        </authorList>
    </citation>
    <scope>NUCLEOTIDE SEQUENCE [LARGE SCALE GENOMIC DNA]</scope>
    <source>
        <strain evidence="1 2">CCMP1005</strain>
    </source>
</reference>
<dbReference type="EMBL" id="AGNL01038327">
    <property type="protein sequence ID" value="EJK53172.1"/>
    <property type="molecule type" value="Genomic_DNA"/>
</dbReference>
<evidence type="ECO:0000313" key="1">
    <source>
        <dbReference type="EMBL" id="EJK53172.1"/>
    </source>
</evidence>